<evidence type="ECO:0000256" key="1">
    <source>
        <dbReference type="SAM" id="SignalP"/>
    </source>
</evidence>
<evidence type="ECO:0000313" key="3">
    <source>
        <dbReference type="Proteomes" id="UP000044602"/>
    </source>
</evidence>
<keyword evidence="3" id="KW-1185">Reference proteome</keyword>
<evidence type="ECO:0000313" key="2">
    <source>
        <dbReference type="EMBL" id="CRK33190.1"/>
    </source>
</evidence>
<reference evidence="2 3" key="1">
    <citation type="submission" date="2015-05" db="EMBL/GenBank/DDBJ databases">
        <authorList>
            <person name="Wang D.B."/>
            <person name="Wang M."/>
        </authorList>
    </citation>
    <scope>NUCLEOTIDE SEQUENCE [LARGE SCALE GENOMIC DNA]</scope>
    <source>
        <strain evidence="2">VL1</strain>
    </source>
</reference>
<gene>
    <name evidence="2" type="ORF">BN1708_016241</name>
</gene>
<keyword evidence="1" id="KW-0732">Signal</keyword>
<dbReference type="AlphaFoldDB" id="A0A0G4MGS7"/>
<dbReference type="Proteomes" id="UP000044602">
    <property type="component" value="Unassembled WGS sequence"/>
</dbReference>
<protein>
    <recommendedName>
        <fullName evidence="4">Secreted protein</fullName>
    </recommendedName>
</protein>
<sequence length="64" mass="6955">MALGKMTVALAVAYAMAKLVCCWTTTDHMKNRGHVGPADAIAILPRRGTLPMRLRRDDGAVMTE</sequence>
<proteinExistence type="predicted"/>
<name>A0A0G4MGS7_VERLO</name>
<organism evidence="2 3">
    <name type="scientific">Verticillium longisporum</name>
    <name type="common">Verticillium dahliae var. longisporum</name>
    <dbReference type="NCBI Taxonomy" id="100787"/>
    <lineage>
        <taxon>Eukaryota</taxon>
        <taxon>Fungi</taxon>
        <taxon>Dikarya</taxon>
        <taxon>Ascomycota</taxon>
        <taxon>Pezizomycotina</taxon>
        <taxon>Sordariomycetes</taxon>
        <taxon>Hypocreomycetidae</taxon>
        <taxon>Glomerellales</taxon>
        <taxon>Plectosphaerellaceae</taxon>
        <taxon>Verticillium</taxon>
    </lineage>
</organism>
<evidence type="ECO:0008006" key="4">
    <source>
        <dbReference type="Google" id="ProtNLM"/>
    </source>
</evidence>
<accession>A0A0G4MGS7</accession>
<feature type="signal peptide" evidence="1">
    <location>
        <begin position="1"/>
        <end position="17"/>
    </location>
</feature>
<feature type="chain" id="PRO_5002567123" description="Secreted protein" evidence="1">
    <location>
        <begin position="18"/>
        <end position="64"/>
    </location>
</feature>
<dbReference type="EMBL" id="CVQH01022505">
    <property type="protein sequence ID" value="CRK33190.1"/>
    <property type="molecule type" value="Genomic_DNA"/>
</dbReference>